<evidence type="ECO:0000313" key="1">
    <source>
        <dbReference type="EMBL" id="ANC91561.1"/>
    </source>
</evidence>
<protein>
    <submittedName>
        <fullName evidence="1">Uncharacterized protein</fullName>
    </submittedName>
</protein>
<dbReference type="KEGG" id="ahu:A6A40_06400"/>
<sequence length="101" mass="11820">MSRRNRHAFDTLSRALVLRATDRMETLRSMVERADRDRRETWERTLDRLRGLNNRAIARIEAAHLADDDAWPFARAQADQAMMDLMRALDDFDGHLRLLAA</sequence>
<dbReference type="Proteomes" id="UP000077405">
    <property type="component" value="Chromosome"/>
</dbReference>
<keyword evidence="2" id="KW-1185">Reference proteome</keyword>
<dbReference type="AlphaFoldDB" id="A0A168Y4Y0"/>
<dbReference type="RefSeq" id="WP_063634658.1">
    <property type="nucleotide sequence ID" value="NZ_CP015285.1"/>
</dbReference>
<gene>
    <name evidence="1" type="ORF">A6A40_06400</name>
</gene>
<organism evidence="1 2">
    <name type="scientific">Azospirillum humicireducens</name>
    <dbReference type="NCBI Taxonomy" id="1226968"/>
    <lineage>
        <taxon>Bacteria</taxon>
        <taxon>Pseudomonadati</taxon>
        <taxon>Pseudomonadota</taxon>
        <taxon>Alphaproteobacteria</taxon>
        <taxon>Rhodospirillales</taxon>
        <taxon>Azospirillaceae</taxon>
        <taxon>Azospirillum</taxon>
    </lineage>
</organism>
<proteinExistence type="predicted"/>
<dbReference type="OrthoDB" id="7306423at2"/>
<dbReference type="EMBL" id="CP015285">
    <property type="protein sequence ID" value="ANC91561.1"/>
    <property type="molecule type" value="Genomic_DNA"/>
</dbReference>
<accession>A0A168Y4Y0</accession>
<name>A0A168Y4Y0_9PROT</name>
<evidence type="ECO:0000313" key="2">
    <source>
        <dbReference type="Proteomes" id="UP000077405"/>
    </source>
</evidence>
<reference evidence="1 2" key="1">
    <citation type="journal article" date="2013" name="Int. J. Syst. Evol. Microbiol.">
        <title>Azospirillum humicireducens sp. nov., a nitrogen-fixing bacterium isolated from a microbial fuel cell.</title>
        <authorList>
            <person name="Zhou S."/>
            <person name="Han L."/>
            <person name="Wang Y."/>
            <person name="Yang G."/>
            <person name="Zhuang L."/>
            <person name="Hu P."/>
        </authorList>
    </citation>
    <scope>NUCLEOTIDE SEQUENCE [LARGE SCALE GENOMIC DNA]</scope>
    <source>
        <strain evidence="1 2">SgZ-5</strain>
    </source>
</reference>